<comment type="caution">
    <text evidence="2">The sequence shown here is derived from an EMBL/GenBank/DDBJ whole genome shotgun (WGS) entry which is preliminary data.</text>
</comment>
<keyword evidence="3" id="KW-1185">Reference proteome</keyword>
<protein>
    <submittedName>
        <fullName evidence="2">Uncharacterized protein</fullName>
    </submittedName>
</protein>
<sequence length="197" mass="22136">MPRLNNWPQYPSTRGWALSASNCSEDETALASSNQLCATLTEINPRRPSSSIKHEAENSRQPTSKKRSNSHDWPRRFATARERAENANIVELPVSEVGRVLEGGRVTGLYNLDKKGSKHFIAYDGDHVYVCVPHLYQMDIIILDLASLHIANRDHFASPEDIEVEKNWQKMTGSLAGTGWAIHIHPKANFPVKEDHA</sequence>
<reference evidence="2 3" key="1">
    <citation type="journal article" date="2024" name="IMA Fungus">
        <title>Apiospora arundinis, a panoply of carbohydrate-active enzymes and secondary metabolites.</title>
        <authorList>
            <person name="Sorensen T."/>
            <person name="Petersen C."/>
            <person name="Muurmann A.T."/>
            <person name="Christiansen J.V."/>
            <person name="Brundto M.L."/>
            <person name="Overgaard C.K."/>
            <person name="Boysen A.T."/>
            <person name="Wollenberg R.D."/>
            <person name="Larsen T.O."/>
            <person name="Sorensen J.L."/>
            <person name="Nielsen K.L."/>
            <person name="Sondergaard T.E."/>
        </authorList>
    </citation>
    <scope>NUCLEOTIDE SEQUENCE [LARGE SCALE GENOMIC DNA]</scope>
    <source>
        <strain evidence="2 3">AAU 773</strain>
    </source>
</reference>
<dbReference type="Proteomes" id="UP001390339">
    <property type="component" value="Unassembled WGS sequence"/>
</dbReference>
<organism evidence="2 3">
    <name type="scientific">Apiospora arundinis</name>
    <dbReference type="NCBI Taxonomy" id="335852"/>
    <lineage>
        <taxon>Eukaryota</taxon>
        <taxon>Fungi</taxon>
        <taxon>Dikarya</taxon>
        <taxon>Ascomycota</taxon>
        <taxon>Pezizomycotina</taxon>
        <taxon>Sordariomycetes</taxon>
        <taxon>Xylariomycetidae</taxon>
        <taxon>Amphisphaeriales</taxon>
        <taxon>Apiosporaceae</taxon>
        <taxon>Apiospora</taxon>
    </lineage>
</organism>
<evidence type="ECO:0000256" key="1">
    <source>
        <dbReference type="SAM" id="MobiDB-lite"/>
    </source>
</evidence>
<proteinExistence type="predicted"/>
<evidence type="ECO:0000313" key="2">
    <source>
        <dbReference type="EMBL" id="KAK8862846.1"/>
    </source>
</evidence>
<dbReference type="EMBL" id="JAPCWZ010000005">
    <property type="protein sequence ID" value="KAK8862846.1"/>
    <property type="molecule type" value="Genomic_DNA"/>
</dbReference>
<feature type="compositionally biased region" description="Polar residues" evidence="1">
    <location>
        <begin position="42"/>
        <end position="51"/>
    </location>
</feature>
<feature type="region of interest" description="Disordered" evidence="1">
    <location>
        <begin position="42"/>
        <end position="74"/>
    </location>
</feature>
<evidence type="ECO:0000313" key="3">
    <source>
        <dbReference type="Proteomes" id="UP001390339"/>
    </source>
</evidence>
<accession>A0ABR2IGZ4</accession>
<name>A0ABR2IGZ4_9PEZI</name>
<gene>
    <name evidence="2" type="ORF">PGQ11_009081</name>
</gene>